<dbReference type="GO" id="GO:0006108">
    <property type="term" value="P:malate metabolic process"/>
    <property type="evidence" value="ECO:0007669"/>
    <property type="project" value="TreeGrafter"/>
</dbReference>
<evidence type="ECO:0000256" key="1">
    <source>
        <dbReference type="ARBA" id="ARBA00009084"/>
    </source>
</evidence>
<dbReference type="KEGG" id="amol:AMOL_1353"/>
<keyword evidence="2 4" id="KW-0456">Lyase</keyword>
<evidence type="ECO:0000256" key="3">
    <source>
        <dbReference type="ARBA" id="ARBA00054994"/>
    </source>
</evidence>
<dbReference type="Gene3D" id="1.20.200.10">
    <property type="entry name" value="Fumarase/aspartase (Central domain)"/>
    <property type="match status" value="1"/>
</dbReference>
<protein>
    <recommendedName>
        <fullName evidence="4">Fumarate hydratase class II</fullName>
        <shortName evidence="4">Fumarase C</shortName>
        <ecNumber evidence="4">4.2.1.2</ecNumber>
    </recommendedName>
    <alternativeName>
        <fullName evidence="4">Aerobic fumarase</fullName>
    </alternativeName>
    <alternativeName>
        <fullName evidence="4">Iron-independent fumarase</fullName>
    </alternativeName>
</protein>
<dbReference type="HAMAP" id="MF_00743">
    <property type="entry name" value="FumaraseC"/>
    <property type="match status" value="1"/>
</dbReference>
<comment type="function">
    <text evidence="4">Involved in the TCA cycle. Catalyzes the stereospecific interconversion of fumarate to L-malate.</text>
</comment>
<keyword evidence="9" id="KW-1185">Reference proteome</keyword>
<dbReference type="PANTHER" id="PTHR11444">
    <property type="entry name" value="ASPARTATEAMMONIA/ARGININOSUCCINATE/ADENYLOSUCCINATE LYASE"/>
    <property type="match status" value="1"/>
</dbReference>
<dbReference type="FunFam" id="1.10.275.10:FF:000001">
    <property type="entry name" value="Fumarate hydratase, mitochondrial"/>
    <property type="match status" value="1"/>
</dbReference>
<dbReference type="NCBIfam" id="NF008909">
    <property type="entry name" value="PRK12273.1"/>
    <property type="match status" value="1"/>
</dbReference>
<dbReference type="PRINTS" id="PR00149">
    <property type="entry name" value="FUMRATELYASE"/>
</dbReference>
<dbReference type="EC" id="4.2.1.2" evidence="4"/>
<dbReference type="InterPro" id="IPR020557">
    <property type="entry name" value="Fumarate_lyase_CS"/>
</dbReference>
<accession>A0A2G1DGU2</accession>
<dbReference type="InterPro" id="IPR024083">
    <property type="entry name" value="Fumarase/histidase_N"/>
</dbReference>
<proteinExistence type="inferred from homology"/>
<dbReference type="InterPro" id="IPR008948">
    <property type="entry name" value="L-Aspartase-like"/>
</dbReference>
<dbReference type="FunFam" id="1.20.200.10:FF:000001">
    <property type="entry name" value="Fumarate hydratase, mitochondrial"/>
    <property type="match status" value="1"/>
</dbReference>
<feature type="binding site" evidence="4">
    <location>
        <begin position="97"/>
        <end position="99"/>
    </location>
    <ligand>
        <name>substrate</name>
    </ligand>
</feature>
<dbReference type="InterPro" id="IPR005677">
    <property type="entry name" value="Fum_hydII"/>
</dbReference>
<evidence type="ECO:0000256" key="2">
    <source>
        <dbReference type="ARBA" id="ARBA00023239"/>
    </source>
</evidence>
<comment type="similarity">
    <text evidence="1 4">Belongs to the class-II fumarase/aspartase family. Fumarase subfamily.</text>
</comment>
<dbReference type="InterPro" id="IPR022761">
    <property type="entry name" value="Fumarate_lyase_N"/>
</dbReference>
<dbReference type="InterPro" id="IPR000362">
    <property type="entry name" value="Fumarate_lyase_fam"/>
</dbReference>
<dbReference type="NCBIfam" id="TIGR00979">
    <property type="entry name" value="fumC_II"/>
    <property type="match status" value="1"/>
</dbReference>
<evidence type="ECO:0000313" key="7">
    <source>
        <dbReference type="EMBL" id="AXX92328.1"/>
    </source>
</evidence>
<sequence>MGYRIEKDTMGEMQVPDNKYWAAQTQRSVENFPIGTEKMPEEVIIGFAHLKKACAIVNNDLKRLDNNKTHAIIQACEEVIQGKLEGNFPLVVWQTGSGTQSNMNMNEVIANRSIEILGEDFRVKKLVHPNDDVNKGQSSNDTYPTAMRISFVLEIQKQLFPAIKLLKNTFEKKSNEFKNIVKIGRTHLQDATPLTLGQELSAYVDMLNKAENQLNDSMKYICELAIGGTAVGTGLNSHPEFSNMVCKVLNEKTDTNFDFVSHPNKFHALTSHDGEVFLSGALNALASNLMKIANDIRWLASGPRCGIGEINIPENEPGSSIMPGKVNPTQCEAMTMVSVQVMGNHSTVSISASQGNFELNVFKPVIAYNILQSIRLLSDTIVSFNNNCAIGITPNLNNINKYLNDSLMLVTALNPYIGYENAAKIAKTAHKNGTTLKEEALKLGLLTEEEFNKYVKPEEMTYPKK</sequence>
<comment type="subunit">
    <text evidence="4">Homotetramer.</text>
</comment>
<reference evidence="7 10" key="2">
    <citation type="submission" date="2018-08" db="EMBL/GenBank/DDBJ databases">
        <title>Complete genome of the Arcobacter molluscorum type strain LMG 25693.</title>
        <authorList>
            <person name="Miller W.G."/>
            <person name="Yee E."/>
            <person name="Bono J.L."/>
        </authorList>
    </citation>
    <scope>NUCLEOTIDE SEQUENCE [LARGE SCALE GENOMIC DNA]</scope>
    <source>
        <strain evidence="7 10">CECT 7696</strain>
    </source>
</reference>
<evidence type="ECO:0000256" key="4">
    <source>
        <dbReference type="HAMAP-Rule" id="MF_00743"/>
    </source>
</evidence>
<dbReference type="EMBL" id="NXFY01000013">
    <property type="protein sequence ID" value="PHO17687.1"/>
    <property type="molecule type" value="Genomic_DNA"/>
</dbReference>
<dbReference type="Pfam" id="PF00206">
    <property type="entry name" value="Lyase_1"/>
    <property type="match status" value="1"/>
</dbReference>
<dbReference type="Gene3D" id="1.10.40.30">
    <property type="entry name" value="Fumarase/aspartase (C-terminal domain)"/>
    <property type="match status" value="1"/>
</dbReference>
<keyword evidence="4" id="KW-0963">Cytoplasm</keyword>
<evidence type="ECO:0000313" key="9">
    <source>
        <dbReference type="Proteomes" id="UP000221222"/>
    </source>
</evidence>
<feature type="binding site" evidence="4">
    <location>
        <position position="186"/>
    </location>
    <ligand>
        <name>substrate</name>
    </ligand>
</feature>
<feature type="domain" description="Fumarate lyase N-terminal" evidence="5">
    <location>
        <begin position="11"/>
        <end position="343"/>
    </location>
</feature>
<feature type="active site" description="Proton donor/acceptor" evidence="4">
    <location>
        <position position="187"/>
    </location>
</feature>
<comment type="subcellular location">
    <subcellularLocation>
        <location evidence="4">Cytoplasm</location>
    </subcellularLocation>
</comment>
<dbReference type="GO" id="GO:0005737">
    <property type="term" value="C:cytoplasm"/>
    <property type="evidence" value="ECO:0007669"/>
    <property type="project" value="UniProtKB-SubCell"/>
</dbReference>
<comment type="catalytic activity">
    <reaction evidence="4">
        <text>(S)-malate = fumarate + H2O</text>
        <dbReference type="Rhea" id="RHEA:12460"/>
        <dbReference type="ChEBI" id="CHEBI:15377"/>
        <dbReference type="ChEBI" id="CHEBI:15589"/>
        <dbReference type="ChEBI" id="CHEBI:29806"/>
        <dbReference type="EC" id="4.2.1.2"/>
    </reaction>
</comment>
<dbReference type="AlphaFoldDB" id="A0A2G1DGU2"/>
<evidence type="ECO:0000259" key="6">
    <source>
        <dbReference type="Pfam" id="PF10415"/>
    </source>
</evidence>
<dbReference type="EMBL" id="CP032098">
    <property type="protein sequence ID" value="AXX92328.1"/>
    <property type="molecule type" value="Genomic_DNA"/>
</dbReference>
<organism evidence="8 9">
    <name type="scientific">Malaciobacter molluscorum LMG 25693</name>
    <dbReference type="NCBI Taxonomy" id="870501"/>
    <lineage>
        <taxon>Bacteria</taxon>
        <taxon>Pseudomonadati</taxon>
        <taxon>Campylobacterota</taxon>
        <taxon>Epsilonproteobacteria</taxon>
        <taxon>Campylobacterales</taxon>
        <taxon>Arcobacteraceae</taxon>
        <taxon>Malaciobacter</taxon>
    </lineage>
</organism>
<comment type="miscellaneous">
    <text evidence="4">There are 2 substrate-binding sites: the catalytic A site, and the non-catalytic B site that may play a role in the transfer of substrate or product between the active site and the solvent. Alternatively, the B site may bind allosteric effectors.</text>
</comment>
<feature type="site" description="Important for catalytic activity" evidence="4">
    <location>
        <position position="332"/>
    </location>
</feature>
<dbReference type="Gene3D" id="1.10.275.10">
    <property type="entry name" value="Fumarase/aspartase (N-terminal domain)"/>
    <property type="match status" value="1"/>
</dbReference>
<evidence type="ECO:0000313" key="10">
    <source>
        <dbReference type="Proteomes" id="UP000262712"/>
    </source>
</evidence>
<gene>
    <name evidence="4 8" type="primary">fumC</name>
    <name evidence="7" type="ORF">AMOL_1353</name>
    <name evidence="8" type="ORF">CPU12_08820</name>
</gene>
<feature type="binding site" evidence="4">
    <location>
        <begin position="138"/>
        <end position="140"/>
    </location>
    <ligand>
        <name>substrate</name>
    </ligand>
</feature>
<feature type="active site" evidence="4">
    <location>
        <position position="319"/>
    </location>
</feature>
<dbReference type="GO" id="GO:0006106">
    <property type="term" value="P:fumarate metabolic process"/>
    <property type="evidence" value="ECO:0007669"/>
    <property type="project" value="InterPro"/>
</dbReference>
<dbReference type="SUPFAM" id="SSF48557">
    <property type="entry name" value="L-aspartase-like"/>
    <property type="match status" value="1"/>
</dbReference>
<dbReference type="Proteomes" id="UP000221222">
    <property type="component" value="Unassembled WGS sequence"/>
</dbReference>
<dbReference type="CDD" id="cd01362">
    <property type="entry name" value="Fumarase_classII"/>
    <property type="match status" value="1"/>
</dbReference>
<name>A0A2G1DGU2_9BACT</name>
<feature type="binding site" description="in site B" evidence="4">
    <location>
        <begin position="128"/>
        <end position="131"/>
    </location>
    <ligand>
        <name>substrate</name>
    </ligand>
</feature>
<feature type="domain" description="Fumarase C C-terminal" evidence="6">
    <location>
        <begin position="409"/>
        <end position="461"/>
    </location>
</feature>
<dbReference type="Proteomes" id="UP000262712">
    <property type="component" value="Chromosome"/>
</dbReference>
<dbReference type="GO" id="GO:0004333">
    <property type="term" value="F:fumarate hydratase activity"/>
    <property type="evidence" value="ECO:0007669"/>
    <property type="project" value="UniProtKB-UniRule"/>
</dbReference>
<evidence type="ECO:0000313" key="8">
    <source>
        <dbReference type="EMBL" id="PHO17687.1"/>
    </source>
</evidence>
<feature type="binding site" evidence="4">
    <location>
        <begin position="325"/>
        <end position="327"/>
    </location>
    <ligand>
        <name>substrate</name>
    </ligand>
</feature>
<dbReference type="PANTHER" id="PTHR11444:SF1">
    <property type="entry name" value="FUMARATE HYDRATASE, MITOCHONDRIAL"/>
    <property type="match status" value="1"/>
</dbReference>
<reference evidence="8 9" key="1">
    <citation type="submission" date="2017-09" db="EMBL/GenBank/DDBJ databases">
        <title>Arcobacter canalis sp. nov., a new species isolated from a water canal contaminated with urban sewage.</title>
        <authorList>
            <person name="Perez-Cataluna A."/>
            <person name="Salas-Masso N."/>
            <person name="Figueras M.J."/>
        </authorList>
    </citation>
    <scope>NUCLEOTIDE SEQUENCE [LARGE SCALE GENOMIC DNA]</scope>
    <source>
        <strain evidence="8 9">F98-3</strain>
    </source>
</reference>
<dbReference type="RefSeq" id="WP_099342745.1">
    <property type="nucleotide sequence ID" value="NZ_CP032098.1"/>
</dbReference>
<dbReference type="PRINTS" id="PR00145">
    <property type="entry name" value="ARGSUCLYASE"/>
</dbReference>
<keyword evidence="4" id="KW-0816">Tricarboxylic acid cycle</keyword>
<dbReference type="PROSITE" id="PS00163">
    <property type="entry name" value="FUMARATE_LYASES"/>
    <property type="match status" value="1"/>
</dbReference>
<comment type="pathway">
    <text evidence="4">Carbohydrate metabolism; tricarboxylic acid cycle; (S)-malate from fumarate: step 1/1.</text>
</comment>
<comment type="function">
    <text evidence="3">Catalyzes the reversible conversion of L-aspartate to fumarate and ammonia.</text>
</comment>
<dbReference type="Pfam" id="PF10415">
    <property type="entry name" value="FumaraseC_C"/>
    <property type="match status" value="1"/>
</dbReference>
<evidence type="ECO:0000259" key="5">
    <source>
        <dbReference type="Pfam" id="PF00206"/>
    </source>
</evidence>
<dbReference type="GO" id="GO:0006099">
    <property type="term" value="P:tricarboxylic acid cycle"/>
    <property type="evidence" value="ECO:0007669"/>
    <property type="project" value="UniProtKB-UniRule"/>
</dbReference>
<dbReference type="UniPathway" id="UPA00223">
    <property type="reaction ID" value="UER01007"/>
</dbReference>
<dbReference type="FunFam" id="1.10.40.30:FF:000002">
    <property type="entry name" value="Fumarate hydratase class II"/>
    <property type="match status" value="1"/>
</dbReference>
<dbReference type="InterPro" id="IPR018951">
    <property type="entry name" value="Fumarase_C_C"/>
</dbReference>
<feature type="binding site" evidence="4">
    <location>
        <position position="320"/>
    </location>
    <ligand>
        <name>substrate</name>
    </ligand>
</feature>